<dbReference type="EMBL" id="MOMC01000065">
    <property type="protein sequence ID" value="ONH24980.1"/>
    <property type="molecule type" value="Genomic_DNA"/>
</dbReference>
<feature type="transmembrane region" description="Helical" evidence="9">
    <location>
        <begin position="81"/>
        <end position="100"/>
    </location>
</feature>
<comment type="similarity">
    <text evidence="2">Belongs to the binding-protein-dependent transport system permease family. HisMQ subfamily.</text>
</comment>
<dbReference type="InterPro" id="IPR035906">
    <property type="entry name" value="MetI-like_sf"/>
</dbReference>
<dbReference type="InterPro" id="IPR000515">
    <property type="entry name" value="MetI-like"/>
</dbReference>
<proteinExistence type="inferred from homology"/>
<dbReference type="STRING" id="1834516.BL253_28680"/>
<name>A0A1V2I400_9ACTN</name>
<dbReference type="InterPro" id="IPR010065">
    <property type="entry name" value="AA_ABC_transptr_permease_3TM"/>
</dbReference>
<dbReference type="PROSITE" id="PS50928">
    <property type="entry name" value="ABC_TM1"/>
    <property type="match status" value="1"/>
</dbReference>
<keyword evidence="4" id="KW-1003">Cell membrane</keyword>
<feature type="domain" description="ABC transmembrane type-1" evidence="10">
    <location>
        <begin position="15"/>
        <end position="203"/>
    </location>
</feature>
<dbReference type="CDD" id="cd06261">
    <property type="entry name" value="TM_PBP2"/>
    <property type="match status" value="1"/>
</dbReference>
<dbReference type="Proteomes" id="UP000188929">
    <property type="component" value="Unassembled WGS sequence"/>
</dbReference>
<dbReference type="PANTHER" id="PTHR30614:SF37">
    <property type="entry name" value="AMINO-ACID ABC TRANSPORTER PERMEASE PROTEIN YHDX-RELATED"/>
    <property type="match status" value="1"/>
</dbReference>
<accession>A0A1V2I400</accession>
<organism evidence="11 12">
    <name type="scientific">Pseudofrankia asymbiotica</name>
    <dbReference type="NCBI Taxonomy" id="1834516"/>
    <lineage>
        <taxon>Bacteria</taxon>
        <taxon>Bacillati</taxon>
        <taxon>Actinomycetota</taxon>
        <taxon>Actinomycetes</taxon>
        <taxon>Frankiales</taxon>
        <taxon>Frankiaceae</taxon>
        <taxon>Pseudofrankia</taxon>
    </lineage>
</organism>
<dbReference type="PANTHER" id="PTHR30614">
    <property type="entry name" value="MEMBRANE COMPONENT OF AMINO ACID ABC TRANSPORTER"/>
    <property type="match status" value="1"/>
</dbReference>
<keyword evidence="6" id="KW-0029">Amino-acid transport</keyword>
<dbReference type="GO" id="GO:0022857">
    <property type="term" value="F:transmembrane transporter activity"/>
    <property type="evidence" value="ECO:0007669"/>
    <property type="project" value="InterPro"/>
</dbReference>
<dbReference type="GO" id="GO:0006865">
    <property type="term" value="P:amino acid transport"/>
    <property type="evidence" value="ECO:0007669"/>
    <property type="project" value="UniProtKB-KW"/>
</dbReference>
<evidence type="ECO:0000259" key="10">
    <source>
        <dbReference type="PROSITE" id="PS50928"/>
    </source>
</evidence>
<evidence type="ECO:0000256" key="7">
    <source>
        <dbReference type="ARBA" id="ARBA00022989"/>
    </source>
</evidence>
<dbReference type="Pfam" id="PF00528">
    <property type="entry name" value="BPD_transp_1"/>
    <property type="match status" value="1"/>
</dbReference>
<dbReference type="SUPFAM" id="SSF161098">
    <property type="entry name" value="MetI-like"/>
    <property type="match status" value="1"/>
</dbReference>
<dbReference type="GO" id="GO:0043190">
    <property type="term" value="C:ATP-binding cassette (ABC) transporter complex"/>
    <property type="evidence" value="ECO:0007669"/>
    <property type="project" value="InterPro"/>
</dbReference>
<dbReference type="OrthoDB" id="3181282at2"/>
<gene>
    <name evidence="11" type="ORF">BL253_28680</name>
</gene>
<sequence length="214" mass="22415">MNVVLDNLDVFGSGLWTTLKLTALSFLLALGIGVVVATARVSPAAPLRAAGLAYVETVRNTPPLVLLFLFVYGLPKTGVKYSLFISAVLVLGGYTGAFVAEALRSGISAVPIGQAEAARSLGLTFTKTLRYVVLPQAFRTVIPPLGALLSALVRNTSLAAPIGVLELTARAGQLNTTDPNPVWIYLAAAAAYMVVTLPLGAVTRLVERRVAVAR</sequence>
<evidence type="ECO:0000313" key="11">
    <source>
        <dbReference type="EMBL" id="ONH24980.1"/>
    </source>
</evidence>
<reference evidence="12" key="1">
    <citation type="submission" date="2016-10" db="EMBL/GenBank/DDBJ databases">
        <title>Frankia sp. NRRL B-16386 Genome sequencing.</title>
        <authorList>
            <person name="Ghodhbane-Gtari F."/>
            <person name="Swanson E."/>
            <person name="Gueddou A."/>
            <person name="Hezbri K."/>
            <person name="Ktari K."/>
            <person name="Nouioui I."/>
            <person name="Morris K."/>
            <person name="Simpson S."/>
            <person name="Abebe-Akele F."/>
            <person name="Thomas K."/>
            <person name="Gtari M."/>
            <person name="Tisa L.S."/>
        </authorList>
    </citation>
    <scope>NUCLEOTIDE SEQUENCE [LARGE SCALE GENOMIC DNA]</scope>
    <source>
        <strain evidence="12">NRRL B-16386</strain>
    </source>
</reference>
<evidence type="ECO:0000313" key="12">
    <source>
        <dbReference type="Proteomes" id="UP000188929"/>
    </source>
</evidence>
<evidence type="ECO:0000256" key="5">
    <source>
        <dbReference type="ARBA" id="ARBA00022692"/>
    </source>
</evidence>
<keyword evidence="12" id="KW-1185">Reference proteome</keyword>
<evidence type="ECO:0000256" key="9">
    <source>
        <dbReference type="RuleBase" id="RU363032"/>
    </source>
</evidence>
<dbReference type="InterPro" id="IPR043429">
    <property type="entry name" value="ArtM/GltK/GlnP/TcyL/YhdX-like"/>
</dbReference>
<feature type="transmembrane region" description="Helical" evidence="9">
    <location>
        <begin position="182"/>
        <end position="206"/>
    </location>
</feature>
<evidence type="ECO:0000256" key="3">
    <source>
        <dbReference type="ARBA" id="ARBA00022448"/>
    </source>
</evidence>
<keyword evidence="7 9" id="KW-1133">Transmembrane helix</keyword>
<evidence type="ECO:0000256" key="8">
    <source>
        <dbReference type="ARBA" id="ARBA00023136"/>
    </source>
</evidence>
<dbReference type="NCBIfam" id="TIGR01726">
    <property type="entry name" value="HEQRo_perm_3TM"/>
    <property type="match status" value="1"/>
</dbReference>
<evidence type="ECO:0000256" key="2">
    <source>
        <dbReference type="ARBA" id="ARBA00010072"/>
    </source>
</evidence>
<dbReference type="Gene3D" id="1.10.3720.10">
    <property type="entry name" value="MetI-like"/>
    <property type="match status" value="1"/>
</dbReference>
<comment type="caution">
    <text evidence="11">The sequence shown here is derived from an EMBL/GenBank/DDBJ whole genome shotgun (WGS) entry which is preliminary data.</text>
</comment>
<keyword evidence="5 9" id="KW-0812">Transmembrane</keyword>
<protein>
    <submittedName>
        <fullName evidence="11">Amino acid ABC transporter permease</fullName>
    </submittedName>
</protein>
<keyword evidence="8 9" id="KW-0472">Membrane</keyword>
<evidence type="ECO:0000256" key="1">
    <source>
        <dbReference type="ARBA" id="ARBA00004651"/>
    </source>
</evidence>
<comment type="subcellular location">
    <subcellularLocation>
        <location evidence="1 9">Cell membrane</location>
        <topology evidence="1 9">Multi-pass membrane protein</topology>
    </subcellularLocation>
</comment>
<feature type="transmembrane region" description="Helical" evidence="9">
    <location>
        <begin position="21"/>
        <end position="39"/>
    </location>
</feature>
<dbReference type="AlphaFoldDB" id="A0A1V2I400"/>
<keyword evidence="3 9" id="KW-0813">Transport</keyword>
<dbReference type="RefSeq" id="WP_076820510.1">
    <property type="nucleotide sequence ID" value="NZ_MOMC01000065.1"/>
</dbReference>
<evidence type="ECO:0000256" key="4">
    <source>
        <dbReference type="ARBA" id="ARBA00022475"/>
    </source>
</evidence>
<evidence type="ECO:0000256" key="6">
    <source>
        <dbReference type="ARBA" id="ARBA00022970"/>
    </source>
</evidence>